<organism evidence="1 2">
    <name type="scientific">Eruca vesicaria subsp. sativa</name>
    <name type="common">Garden rocket</name>
    <name type="synonym">Eruca sativa</name>
    <dbReference type="NCBI Taxonomy" id="29727"/>
    <lineage>
        <taxon>Eukaryota</taxon>
        <taxon>Viridiplantae</taxon>
        <taxon>Streptophyta</taxon>
        <taxon>Embryophyta</taxon>
        <taxon>Tracheophyta</taxon>
        <taxon>Spermatophyta</taxon>
        <taxon>Magnoliopsida</taxon>
        <taxon>eudicotyledons</taxon>
        <taxon>Gunneridae</taxon>
        <taxon>Pentapetalae</taxon>
        <taxon>rosids</taxon>
        <taxon>malvids</taxon>
        <taxon>Brassicales</taxon>
        <taxon>Brassicaceae</taxon>
        <taxon>Brassiceae</taxon>
        <taxon>Eruca</taxon>
    </lineage>
</organism>
<dbReference type="EMBL" id="CAKOAT010207932">
    <property type="protein sequence ID" value="CAH8355403.1"/>
    <property type="molecule type" value="Genomic_DNA"/>
</dbReference>
<proteinExistence type="predicted"/>
<sequence>MNSRVALTYGMSLESESCYLGRRPVLETDAYQQLKDDCLSLKSELLKEVAGYEDDSNSRGWAKSQSVWAQVSDSGGDTSSRHVRQRTT</sequence>
<name>A0ABC8KET3_ERUVS</name>
<reference evidence="1 2" key="1">
    <citation type="submission" date="2022-03" db="EMBL/GenBank/DDBJ databases">
        <authorList>
            <person name="Macdonald S."/>
            <person name="Ahmed S."/>
            <person name="Newling K."/>
        </authorList>
    </citation>
    <scope>NUCLEOTIDE SEQUENCE [LARGE SCALE GENOMIC DNA]</scope>
</reference>
<protein>
    <submittedName>
        <fullName evidence="1">Uncharacterized protein</fullName>
    </submittedName>
</protein>
<gene>
    <name evidence="1" type="ORF">ERUC_LOCUS21158</name>
</gene>
<keyword evidence="2" id="KW-1185">Reference proteome</keyword>
<evidence type="ECO:0000313" key="1">
    <source>
        <dbReference type="EMBL" id="CAH8355403.1"/>
    </source>
</evidence>
<evidence type="ECO:0000313" key="2">
    <source>
        <dbReference type="Proteomes" id="UP001642260"/>
    </source>
</evidence>
<accession>A0ABC8KET3</accession>
<dbReference type="Proteomes" id="UP001642260">
    <property type="component" value="Unassembled WGS sequence"/>
</dbReference>
<comment type="caution">
    <text evidence="1">The sequence shown here is derived from an EMBL/GenBank/DDBJ whole genome shotgun (WGS) entry which is preliminary data.</text>
</comment>
<dbReference type="AlphaFoldDB" id="A0ABC8KET3"/>